<accession>A0A414PPV8</accession>
<dbReference type="RefSeq" id="WP_005885823.1">
    <property type="nucleotide sequence ID" value="NZ_CABMMQ010000005.1"/>
</dbReference>
<dbReference type="EMBL" id="QRHL01000024">
    <property type="protein sequence ID" value="RHF70560.1"/>
    <property type="molecule type" value="Genomic_DNA"/>
</dbReference>
<evidence type="ECO:0000259" key="4">
    <source>
        <dbReference type="PROSITE" id="PS51118"/>
    </source>
</evidence>
<dbReference type="GO" id="GO:0003677">
    <property type="term" value="F:DNA binding"/>
    <property type="evidence" value="ECO:0007669"/>
    <property type="project" value="UniProtKB-KW"/>
</dbReference>
<proteinExistence type="predicted"/>
<dbReference type="GeneID" id="62762320"/>
<dbReference type="InterPro" id="IPR036390">
    <property type="entry name" value="WH_DNA-bd_sf"/>
</dbReference>
<protein>
    <submittedName>
        <fullName evidence="5">Transcriptional regulator</fullName>
    </submittedName>
</protein>
<evidence type="ECO:0000313" key="5">
    <source>
        <dbReference type="EMBL" id="RHF70560.1"/>
    </source>
</evidence>
<dbReference type="PANTHER" id="PTHR33204">
    <property type="entry name" value="TRANSCRIPTIONAL REGULATOR, MARR FAMILY"/>
    <property type="match status" value="1"/>
</dbReference>
<dbReference type="SUPFAM" id="SSF46785">
    <property type="entry name" value="Winged helix' DNA-binding domain"/>
    <property type="match status" value="1"/>
</dbReference>
<dbReference type="InterPro" id="IPR011991">
    <property type="entry name" value="ArsR-like_HTH"/>
</dbReference>
<name>A0A414PPV8_FUSMR</name>
<evidence type="ECO:0000256" key="2">
    <source>
        <dbReference type="ARBA" id="ARBA00023125"/>
    </source>
</evidence>
<dbReference type="Gene3D" id="1.10.10.10">
    <property type="entry name" value="Winged helix-like DNA-binding domain superfamily/Winged helix DNA-binding domain"/>
    <property type="match status" value="1"/>
</dbReference>
<dbReference type="CDD" id="cd00090">
    <property type="entry name" value="HTH_ARSR"/>
    <property type="match status" value="1"/>
</dbReference>
<dbReference type="InterPro" id="IPR002577">
    <property type="entry name" value="HTH_HxlR"/>
</dbReference>
<keyword evidence="3" id="KW-0804">Transcription</keyword>
<gene>
    <name evidence="5" type="ORF">DW663_10330</name>
</gene>
<dbReference type="PROSITE" id="PS51118">
    <property type="entry name" value="HTH_HXLR"/>
    <property type="match status" value="1"/>
</dbReference>
<evidence type="ECO:0000313" key="6">
    <source>
        <dbReference type="Proteomes" id="UP000284676"/>
    </source>
</evidence>
<feature type="domain" description="HTH hxlR-type" evidence="4">
    <location>
        <begin position="8"/>
        <end position="107"/>
    </location>
</feature>
<keyword evidence="1" id="KW-0805">Transcription regulation</keyword>
<dbReference type="Proteomes" id="UP000284676">
    <property type="component" value="Unassembled WGS sequence"/>
</dbReference>
<organism evidence="5 6">
    <name type="scientific">Fusobacterium mortiferum</name>
    <dbReference type="NCBI Taxonomy" id="850"/>
    <lineage>
        <taxon>Bacteria</taxon>
        <taxon>Fusobacteriati</taxon>
        <taxon>Fusobacteriota</taxon>
        <taxon>Fusobacteriia</taxon>
        <taxon>Fusobacteriales</taxon>
        <taxon>Fusobacteriaceae</taxon>
        <taxon>Fusobacterium</taxon>
    </lineage>
</organism>
<dbReference type="PANTHER" id="PTHR33204:SF29">
    <property type="entry name" value="TRANSCRIPTIONAL REGULATOR"/>
    <property type="match status" value="1"/>
</dbReference>
<sequence length="116" mass="13529">MEKIKLSCEMDFTLKLIGGKYKLLILYFLLEDEKKRFNELLSAIGSISKKTLTNQLRELENDGLIQRKIYPEVPPKVEYSLTEKGKSLSDILNLLCEWGEKNLDRDIYEITNPQCK</sequence>
<evidence type="ECO:0000256" key="3">
    <source>
        <dbReference type="ARBA" id="ARBA00023163"/>
    </source>
</evidence>
<dbReference type="InterPro" id="IPR036388">
    <property type="entry name" value="WH-like_DNA-bd_sf"/>
</dbReference>
<comment type="caution">
    <text evidence="5">The sequence shown here is derived from an EMBL/GenBank/DDBJ whole genome shotgun (WGS) entry which is preliminary data.</text>
</comment>
<dbReference type="AlphaFoldDB" id="A0A414PPV8"/>
<reference evidence="5 6" key="1">
    <citation type="submission" date="2018-08" db="EMBL/GenBank/DDBJ databases">
        <title>A genome reference for cultivated species of the human gut microbiota.</title>
        <authorList>
            <person name="Zou Y."/>
            <person name="Xue W."/>
            <person name="Luo G."/>
        </authorList>
    </citation>
    <scope>NUCLEOTIDE SEQUENCE [LARGE SCALE GENOMIC DNA]</scope>
    <source>
        <strain evidence="5 6">AM25-1</strain>
    </source>
</reference>
<dbReference type="Pfam" id="PF01638">
    <property type="entry name" value="HxlR"/>
    <property type="match status" value="1"/>
</dbReference>
<keyword evidence="2" id="KW-0238">DNA-binding</keyword>
<evidence type="ECO:0000256" key="1">
    <source>
        <dbReference type="ARBA" id="ARBA00023015"/>
    </source>
</evidence>